<name>A0A6J5NDG1_9CAUD</name>
<sequence length="39" mass="4855">MKKKRGDYKIKKEWLAKLDIYIIKLEKEKSEDKKEEDKK</sequence>
<protein>
    <submittedName>
        <fullName evidence="1">Uncharacterized protein</fullName>
    </submittedName>
</protein>
<gene>
    <name evidence="1" type="ORF">UFOVP639_5</name>
</gene>
<accession>A0A6J5NDG1</accession>
<reference evidence="1" key="1">
    <citation type="submission" date="2020-04" db="EMBL/GenBank/DDBJ databases">
        <authorList>
            <person name="Chiriac C."/>
            <person name="Salcher M."/>
            <person name="Ghai R."/>
            <person name="Kavagutti S V."/>
        </authorList>
    </citation>
    <scope>NUCLEOTIDE SEQUENCE</scope>
</reference>
<evidence type="ECO:0000313" key="1">
    <source>
        <dbReference type="EMBL" id="CAB4153499.1"/>
    </source>
</evidence>
<proteinExistence type="predicted"/>
<dbReference type="EMBL" id="LR796603">
    <property type="protein sequence ID" value="CAB4153499.1"/>
    <property type="molecule type" value="Genomic_DNA"/>
</dbReference>
<organism evidence="1">
    <name type="scientific">uncultured Caudovirales phage</name>
    <dbReference type="NCBI Taxonomy" id="2100421"/>
    <lineage>
        <taxon>Viruses</taxon>
        <taxon>Duplodnaviria</taxon>
        <taxon>Heunggongvirae</taxon>
        <taxon>Uroviricota</taxon>
        <taxon>Caudoviricetes</taxon>
        <taxon>Peduoviridae</taxon>
        <taxon>Maltschvirus</taxon>
        <taxon>Maltschvirus maltsch</taxon>
    </lineage>
</organism>